<feature type="transmembrane region" description="Helical" evidence="5">
    <location>
        <begin position="192"/>
        <end position="214"/>
    </location>
</feature>
<feature type="transmembrane region" description="Helical" evidence="5">
    <location>
        <begin position="164"/>
        <end position="183"/>
    </location>
</feature>
<dbReference type="Proteomes" id="UP000199228">
    <property type="component" value="Unassembled WGS sequence"/>
</dbReference>
<keyword evidence="5" id="KW-0812">Transmembrane</keyword>
<dbReference type="STRING" id="1732.SAMN02910417_00315"/>
<dbReference type="NCBIfam" id="NF037959">
    <property type="entry name" value="MFS_SpdSyn"/>
    <property type="match status" value="1"/>
</dbReference>
<dbReference type="PANTHER" id="PTHR43317:SF1">
    <property type="entry name" value="THERMOSPERMINE SYNTHASE ACAULIS5"/>
    <property type="match status" value="1"/>
</dbReference>
<keyword evidence="5" id="KW-0472">Membrane</keyword>
<evidence type="ECO:0000256" key="5">
    <source>
        <dbReference type="SAM" id="Phobius"/>
    </source>
</evidence>
<evidence type="ECO:0000256" key="4">
    <source>
        <dbReference type="PROSITE-ProRule" id="PRU00354"/>
    </source>
</evidence>
<reference evidence="7 8" key="1">
    <citation type="submission" date="2016-10" db="EMBL/GenBank/DDBJ databases">
        <authorList>
            <person name="de Groot N.N."/>
        </authorList>
    </citation>
    <scope>NUCLEOTIDE SEQUENCE [LARGE SCALE GENOMIC DNA]</scope>
    <source>
        <strain evidence="7 8">DSM 3217</strain>
    </source>
</reference>
<dbReference type="Gene3D" id="3.40.50.150">
    <property type="entry name" value="Vaccinia Virus protein VP39"/>
    <property type="match status" value="1"/>
</dbReference>
<keyword evidence="3 4" id="KW-0620">Polyamine biosynthesis</keyword>
<comment type="similarity">
    <text evidence="1">Belongs to the spermidine/spermine synthase family.</text>
</comment>
<feature type="domain" description="PABS" evidence="6">
    <location>
        <begin position="197"/>
        <end position="441"/>
    </location>
</feature>
<dbReference type="AlphaFoldDB" id="A0A1G6A6Q4"/>
<feature type="transmembrane region" description="Helical" evidence="5">
    <location>
        <begin position="56"/>
        <end position="87"/>
    </location>
</feature>
<dbReference type="EMBL" id="FMXR01000004">
    <property type="protein sequence ID" value="SDB03996.1"/>
    <property type="molecule type" value="Genomic_DNA"/>
</dbReference>
<evidence type="ECO:0000313" key="8">
    <source>
        <dbReference type="Proteomes" id="UP000199228"/>
    </source>
</evidence>
<dbReference type="PANTHER" id="PTHR43317">
    <property type="entry name" value="THERMOSPERMINE SYNTHASE ACAULIS5"/>
    <property type="match status" value="1"/>
</dbReference>
<dbReference type="InterPro" id="IPR036259">
    <property type="entry name" value="MFS_trans_sf"/>
</dbReference>
<keyword evidence="8" id="KW-1185">Reference proteome</keyword>
<evidence type="ECO:0000256" key="1">
    <source>
        <dbReference type="ARBA" id="ARBA00007867"/>
    </source>
</evidence>
<dbReference type="SUPFAM" id="SSF53335">
    <property type="entry name" value="S-adenosyl-L-methionine-dependent methyltransferases"/>
    <property type="match status" value="1"/>
</dbReference>
<evidence type="ECO:0000256" key="3">
    <source>
        <dbReference type="ARBA" id="ARBA00023115"/>
    </source>
</evidence>
<gene>
    <name evidence="7" type="ORF">SAMN02910417_00315</name>
</gene>
<dbReference type="GO" id="GO:0016740">
    <property type="term" value="F:transferase activity"/>
    <property type="evidence" value="ECO:0007669"/>
    <property type="project" value="UniProtKB-UniRule"/>
</dbReference>
<name>A0A1G6A6Q4_EUBOX</name>
<keyword evidence="2 4" id="KW-0808">Transferase</keyword>
<organism evidence="7 8">
    <name type="scientific">Eubacterium oxidoreducens</name>
    <dbReference type="NCBI Taxonomy" id="1732"/>
    <lineage>
        <taxon>Bacteria</taxon>
        <taxon>Bacillati</taxon>
        <taxon>Bacillota</taxon>
        <taxon>Clostridia</taxon>
        <taxon>Eubacteriales</taxon>
        <taxon>Eubacteriaceae</taxon>
        <taxon>Eubacterium</taxon>
    </lineage>
</organism>
<dbReference type="InterPro" id="IPR029063">
    <property type="entry name" value="SAM-dependent_MTases_sf"/>
</dbReference>
<keyword evidence="5" id="KW-1133">Transmembrane helix</keyword>
<dbReference type="GO" id="GO:0006596">
    <property type="term" value="P:polyamine biosynthetic process"/>
    <property type="evidence" value="ECO:0007669"/>
    <property type="project" value="UniProtKB-UniRule"/>
</dbReference>
<sequence>MSVMAVELGASRLLAPYFSSSQIVWTIIIGTIMIAMALGNIYGGRRADADPNPDKLYGRIIIAAIWIALIPVVGKYIIIGISAVMIFSVSSGFLIWAAFISCLIVFVFPLFLLGTVTPSLVKYTVDSLDDSGKIVGKLNAANTIGSIIGTFIPTFVTIPTVGTSLSFLIFAAILLALCILYFACGRTKSPRIIVGVIVLVLSFFFGHSDSFAFWEDNLTFEGESVYNYLQVKDDANMTALSTNVLFGVQSVYVKDESLTGLYYDYAMAAPMMADVNKNDGLDVLILGMGTGTYATQCERYFGNLNLEGVEIDSDITKLAHEYFHLSEDILVYPYDGRAYLSCVDQTYDVIMVDAYQDITIPFQMSSVEFFRQVQSHLNEGGVMVVNMNMRGTDEDSAITNYLSDTIASVFANVYTADVTGSTNRELFASDNDDMLTNLTSNLSLEDDNDLKDMMMLVSSKLERYEGGSHIMTDDKAPVELLGMQVIDSMIGEEVSYYKQLYQEEGLSGLIEALQ</sequence>
<dbReference type="InterPro" id="IPR030374">
    <property type="entry name" value="PABS"/>
</dbReference>
<evidence type="ECO:0000313" key="7">
    <source>
        <dbReference type="EMBL" id="SDB03996.1"/>
    </source>
</evidence>
<feature type="transmembrane region" description="Helical" evidence="5">
    <location>
        <begin position="138"/>
        <end position="158"/>
    </location>
</feature>
<feature type="transmembrane region" description="Helical" evidence="5">
    <location>
        <begin position="23"/>
        <end position="44"/>
    </location>
</feature>
<proteinExistence type="inferred from homology"/>
<feature type="active site" description="Proton acceptor" evidence="4">
    <location>
        <position position="353"/>
    </location>
</feature>
<dbReference type="Gene3D" id="1.20.1250.20">
    <property type="entry name" value="MFS general substrate transporter like domains"/>
    <property type="match status" value="1"/>
</dbReference>
<accession>A0A1G6A6Q4</accession>
<dbReference type="PROSITE" id="PS51006">
    <property type="entry name" value="PABS_2"/>
    <property type="match status" value="1"/>
</dbReference>
<dbReference type="CDD" id="cd02440">
    <property type="entry name" value="AdoMet_MTases"/>
    <property type="match status" value="1"/>
</dbReference>
<feature type="transmembrane region" description="Helical" evidence="5">
    <location>
        <begin position="93"/>
        <end position="117"/>
    </location>
</feature>
<dbReference type="Pfam" id="PF01564">
    <property type="entry name" value="Spermine_synth"/>
    <property type="match status" value="1"/>
</dbReference>
<evidence type="ECO:0000259" key="6">
    <source>
        <dbReference type="PROSITE" id="PS51006"/>
    </source>
</evidence>
<protein>
    <submittedName>
        <fullName evidence="7">Spermine/spermidine synthase</fullName>
    </submittedName>
</protein>
<evidence type="ECO:0000256" key="2">
    <source>
        <dbReference type="ARBA" id="ARBA00022679"/>
    </source>
</evidence>